<evidence type="ECO:0000256" key="4">
    <source>
        <dbReference type="ARBA" id="ARBA00023242"/>
    </source>
</evidence>
<dbReference type="SMART" id="SM00066">
    <property type="entry name" value="GAL4"/>
    <property type="match status" value="1"/>
</dbReference>
<dbReference type="OrthoDB" id="5958943at2759"/>
<feature type="region of interest" description="Disordered" evidence="5">
    <location>
        <begin position="62"/>
        <end position="105"/>
    </location>
</feature>
<dbReference type="InterPro" id="IPR036864">
    <property type="entry name" value="Zn2-C6_fun-type_DNA-bd_sf"/>
</dbReference>
<comment type="caution">
    <text evidence="7">The sequence shown here is derived from an EMBL/GenBank/DDBJ whole genome shotgun (WGS) entry which is preliminary data.</text>
</comment>
<dbReference type="Gene3D" id="4.10.240.10">
    <property type="entry name" value="Zn(2)-C6 fungal-type DNA-binding domain"/>
    <property type="match status" value="1"/>
</dbReference>
<sequence length="666" mass="74368">MQGGLVARRTQFSSCDRCRRLRVRCDALNGANAGGNLSASCTRCLKRHQNCTFEWMNGLDRHGTREPPLGRHQIRRHRSVNSTASNISSPPNGGTSSAPAPVETASQMSVNSACSNDDRVPNELRYISVADTISPMGSPLDGLSLFDVRWLQRIYIEGFDTIFGSWMSKHGCPFLSGAVLGDDHNSIADVCGRLDQWMREMSQYDPAISLNGGFRERTTEDTLADESLRNTIAAFSVRWLSINSRESQSDICVQRIVHALWRHTRRDMLRVINRPSYRSMLALFLFALTPVPTGISEDEEADGISGQACIHAALQQIQMLRARQRSLLFNGTNVSRPMKSKIIPSIPDAIGATDFITAENIAYWAALTFDTSASLTLNCRSLLSSGLFGFEAELPWRLVRAGATIFQKNMQGCPANSIYNMTDERANQIIASGSAWKLLVWKLTAVFKEALRDGHDEPEVTRAYTLVVEAIQQFNEIYRGPLEACQRRMPFLGQQTKFRWYSLMLHYHLSILLLINTIETTDRLDLLVNLEEAYADAENVIINTLVFGLHNTITVGIKMQSCSSDPVGLTETSVTVPLISLDPYQHHIVAAVQLVQKAVDRDLAFRKITDTAHASLRLVLEKTLVHLPQSSKSVKAAVDAFPWKESNHLIKHQPTPYSFLPAQYVE</sequence>
<dbReference type="GO" id="GO:0003677">
    <property type="term" value="F:DNA binding"/>
    <property type="evidence" value="ECO:0007669"/>
    <property type="project" value="UniProtKB-KW"/>
</dbReference>
<keyword evidence="4" id="KW-0539">Nucleus</keyword>
<evidence type="ECO:0000256" key="2">
    <source>
        <dbReference type="ARBA" id="ARBA00023125"/>
    </source>
</evidence>
<dbReference type="VEuPathDB" id="FungiDB:AJ78_06514"/>
<feature type="domain" description="Zn(2)-C6 fungal-type" evidence="6">
    <location>
        <begin position="14"/>
        <end position="53"/>
    </location>
</feature>
<evidence type="ECO:0000256" key="1">
    <source>
        <dbReference type="ARBA" id="ARBA00023015"/>
    </source>
</evidence>
<reference evidence="7 8" key="1">
    <citation type="submission" date="2015-07" db="EMBL/GenBank/DDBJ databases">
        <title>Emmonsia species relationships and genome sequence.</title>
        <authorList>
            <consortium name="The Broad Institute Genomics Platform"/>
            <person name="Cuomo C.A."/>
            <person name="Munoz J.F."/>
            <person name="Imamovic A."/>
            <person name="Priest M.E."/>
            <person name="Young S."/>
            <person name="Clay O.K."/>
            <person name="McEwen J.G."/>
        </authorList>
    </citation>
    <scope>NUCLEOTIDE SEQUENCE [LARGE SCALE GENOMIC DNA]</scope>
    <source>
        <strain evidence="7 8">UAMH 9510</strain>
    </source>
</reference>
<dbReference type="CDD" id="cd00067">
    <property type="entry name" value="GAL4"/>
    <property type="match status" value="1"/>
</dbReference>
<dbReference type="AlphaFoldDB" id="A0A1J9PA79"/>
<dbReference type="GO" id="GO:0008270">
    <property type="term" value="F:zinc ion binding"/>
    <property type="evidence" value="ECO:0007669"/>
    <property type="project" value="InterPro"/>
</dbReference>
<keyword evidence="2" id="KW-0238">DNA-binding</keyword>
<dbReference type="SUPFAM" id="SSF57701">
    <property type="entry name" value="Zn2/Cys6 DNA-binding domain"/>
    <property type="match status" value="1"/>
</dbReference>
<evidence type="ECO:0000259" key="6">
    <source>
        <dbReference type="PROSITE" id="PS50048"/>
    </source>
</evidence>
<accession>A0A1J9PA79</accession>
<evidence type="ECO:0000313" key="8">
    <source>
        <dbReference type="Proteomes" id="UP000182235"/>
    </source>
</evidence>
<evidence type="ECO:0000256" key="3">
    <source>
        <dbReference type="ARBA" id="ARBA00023163"/>
    </source>
</evidence>
<evidence type="ECO:0000256" key="5">
    <source>
        <dbReference type="SAM" id="MobiDB-lite"/>
    </source>
</evidence>
<feature type="compositionally biased region" description="Polar residues" evidence="5">
    <location>
        <begin position="80"/>
        <end position="105"/>
    </location>
</feature>
<dbReference type="InterPro" id="IPR050797">
    <property type="entry name" value="Carb_Metab_Trans_Reg"/>
</dbReference>
<gene>
    <name evidence="7" type="ORF">AJ78_06514</name>
</gene>
<keyword evidence="8" id="KW-1185">Reference proteome</keyword>
<dbReference type="Pfam" id="PF00172">
    <property type="entry name" value="Zn_clus"/>
    <property type="match status" value="1"/>
</dbReference>
<protein>
    <recommendedName>
        <fullName evidence="6">Zn(2)-C6 fungal-type domain-containing protein</fullName>
    </recommendedName>
</protein>
<dbReference type="STRING" id="1447872.A0A1J9PA79"/>
<dbReference type="GO" id="GO:0000981">
    <property type="term" value="F:DNA-binding transcription factor activity, RNA polymerase II-specific"/>
    <property type="evidence" value="ECO:0007669"/>
    <property type="project" value="InterPro"/>
</dbReference>
<dbReference type="Proteomes" id="UP000182235">
    <property type="component" value="Unassembled WGS sequence"/>
</dbReference>
<keyword evidence="1" id="KW-0805">Transcription regulation</keyword>
<keyword evidence="3" id="KW-0804">Transcription</keyword>
<dbReference type="EMBL" id="LGRN01000347">
    <property type="protein sequence ID" value="OJD12966.1"/>
    <property type="molecule type" value="Genomic_DNA"/>
</dbReference>
<proteinExistence type="predicted"/>
<name>A0A1J9PA79_9EURO</name>
<dbReference type="PROSITE" id="PS50048">
    <property type="entry name" value="ZN2_CY6_FUNGAL_2"/>
    <property type="match status" value="1"/>
</dbReference>
<dbReference type="PANTHER" id="PTHR31668:SF30">
    <property type="entry name" value="ZN(II)2CYS6 TRANSCRIPTION FACTOR (EUROFUNG)"/>
    <property type="match status" value="1"/>
</dbReference>
<dbReference type="PANTHER" id="PTHR31668">
    <property type="entry name" value="GLUCOSE TRANSPORT TRANSCRIPTION REGULATOR RGT1-RELATED-RELATED"/>
    <property type="match status" value="1"/>
</dbReference>
<organism evidence="7 8">
    <name type="scientific">Emergomyces pasteurianus Ep9510</name>
    <dbReference type="NCBI Taxonomy" id="1447872"/>
    <lineage>
        <taxon>Eukaryota</taxon>
        <taxon>Fungi</taxon>
        <taxon>Dikarya</taxon>
        <taxon>Ascomycota</taxon>
        <taxon>Pezizomycotina</taxon>
        <taxon>Eurotiomycetes</taxon>
        <taxon>Eurotiomycetidae</taxon>
        <taxon>Onygenales</taxon>
        <taxon>Ajellomycetaceae</taxon>
        <taxon>Emergomyces</taxon>
    </lineage>
</organism>
<evidence type="ECO:0000313" key="7">
    <source>
        <dbReference type="EMBL" id="OJD12966.1"/>
    </source>
</evidence>
<dbReference type="InterPro" id="IPR001138">
    <property type="entry name" value="Zn2Cys6_DnaBD"/>
</dbReference>